<organism evidence="1 2">
    <name type="scientific">Anncaliia algerae PRA339</name>
    <dbReference type="NCBI Taxonomy" id="1288291"/>
    <lineage>
        <taxon>Eukaryota</taxon>
        <taxon>Fungi</taxon>
        <taxon>Fungi incertae sedis</taxon>
        <taxon>Microsporidia</taxon>
        <taxon>Tubulinosematoidea</taxon>
        <taxon>Tubulinosematidae</taxon>
        <taxon>Anncaliia</taxon>
    </lineage>
</organism>
<dbReference type="Proteomes" id="UP000030655">
    <property type="component" value="Unassembled WGS sequence"/>
</dbReference>
<name>A0A059F1T7_9MICR</name>
<reference evidence="1 2" key="2">
    <citation type="submission" date="2014-03" db="EMBL/GenBank/DDBJ databases">
        <title>The Genome Sequence of Anncaliia algerae insect isolate PRA339.</title>
        <authorList>
            <consortium name="The Broad Institute Genome Sequencing Platform"/>
            <consortium name="The Broad Institute Genome Sequencing Center for Infectious Disease"/>
            <person name="Cuomo C."/>
            <person name="Becnel J."/>
            <person name="Sanscrainte N."/>
            <person name="Walker B."/>
            <person name="Young S.K."/>
            <person name="Zeng Q."/>
            <person name="Gargeya S."/>
            <person name="Fitzgerald M."/>
            <person name="Haas B."/>
            <person name="Abouelleil A."/>
            <person name="Alvarado L."/>
            <person name="Arachchi H.M."/>
            <person name="Berlin A.M."/>
            <person name="Chapman S.B."/>
            <person name="Dewar J."/>
            <person name="Goldberg J."/>
            <person name="Griggs A."/>
            <person name="Gujja S."/>
            <person name="Hansen M."/>
            <person name="Howarth C."/>
            <person name="Imamovic A."/>
            <person name="Larimer J."/>
            <person name="McCowan C."/>
            <person name="Murphy C."/>
            <person name="Neiman D."/>
            <person name="Pearson M."/>
            <person name="Priest M."/>
            <person name="Roberts A."/>
            <person name="Saif S."/>
            <person name="Shea T."/>
            <person name="Sisk P."/>
            <person name="Sykes S."/>
            <person name="Wortman J."/>
            <person name="Nusbaum C."/>
            <person name="Birren B."/>
        </authorList>
    </citation>
    <scope>NUCLEOTIDE SEQUENCE [LARGE SCALE GENOMIC DNA]</scope>
    <source>
        <strain evidence="1 2">PRA339</strain>
    </source>
</reference>
<evidence type="ECO:0000313" key="1">
    <source>
        <dbReference type="EMBL" id="KCZ80941.1"/>
    </source>
</evidence>
<gene>
    <name evidence="1" type="ORF">H312_01659</name>
</gene>
<evidence type="ECO:0000313" key="2">
    <source>
        <dbReference type="Proteomes" id="UP000030655"/>
    </source>
</evidence>
<reference evidence="2" key="1">
    <citation type="submission" date="2013-02" db="EMBL/GenBank/DDBJ databases">
        <authorList>
            <consortium name="The Broad Institute Genome Sequencing Platform"/>
            <person name="Cuomo C."/>
            <person name="Becnel J."/>
            <person name="Sanscrainte N."/>
            <person name="Walker B."/>
            <person name="Young S.K."/>
            <person name="Zeng Q."/>
            <person name="Gargeya S."/>
            <person name="Fitzgerald M."/>
            <person name="Haas B."/>
            <person name="Abouelleil A."/>
            <person name="Alvarado L."/>
            <person name="Arachchi H.M."/>
            <person name="Berlin A.M."/>
            <person name="Chapman S.B."/>
            <person name="Dewar J."/>
            <person name="Goldberg J."/>
            <person name="Griggs A."/>
            <person name="Gujja S."/>
            <person name="Hansen M."/>
            <person name="Howarth C."/>
            <person name="Imamovic A."/>
            <person name="Larimer J."/>
            <person name="McCowan C."/>
            <person name="Murphy C."/>
            <person name="Neiman D."/>
            <person name="Pearson M."/>
            <person name="Priest M."/>
            <person name="Roberts A."/>
            <person name="Saif S."/>
            <person name="Shea T."/>
            <person name="Sisk P."/>
            <person name="Sykes S."/>
            <person name="Wortman J."/>
            <person name="Nusbaum C."/>
            <person name="Birren B."/>
        </authorList>
    </citation>
    <scope>NUCLEOTIDE SEQUENCE [LARGE SCALE GENOMIC DNA]</scope>
    <source>
        <strain evidence="2">PRA339</strain>
    </source>
</reference>
<dbReference type="AlphaFoldDB" id="A0A059F1T7"/>
<proteinExistence type="predicted"/>
<sequence length="40" mass="4898">MNHTVEINKLQVERRKNRLYQLPGHKIIFGEDCRENKEFL</sequence>
<protein>
    <submittedName>
        <fullName evidence="1">Uncharacterized protein</fullName>
    </submittedName>
</protein>
<keyword evidence="2" id="KW-1185">Reference proteome</keyword>
<accession>A0A059F1T7</accession>
<dbReference type="EMBL" id="KK365157">
    <property type="protein sequence ID" value="KCZ80941.1"/>
    <property type="molecule type" value="Genomic_DNA"/>
</dbReference>
<dbReference type="VEuPathDB" id="MicrosporidiaDB:H312_01659"/>
<dbReference type="HOGENOM" id="CLU_3299229_0_0_1"/>